<feature type="repeat" description="TPR" evidence="1">
    <location>
        <begin position="9"/>
        <end position="42"/>
    </location>
</feature>
<comment type="caution">
    <text evidence="2">The sequence shown here is derived from an EMBL/GenBank/DDBJ whole genome shotgun (WGS) entry which is preliminary data.</text>
</comment>
<protein>
    <recommendedName>
        <fullName evidence="4">Tetratricopeptide repeat protein</fullName>
    </recommendedName>
</protein>
<sequence length="149" mass="15892">MLVKSPNDADALSQLGSVLADEKKFAEAEQVLAKAISIKPEEKVYFRQLAAVYSKQSNNTRMTEMMFVYLALNSGTAAPDAAATAKGAKAGSAAANTAASMGMPERVLMWTDNTAGALQTWVYGTKKIAFTFNAAGVLVQKSDWSFGKK</sequence>
<accession>A0A933SDR0</accession>
<dbReference type="InterPro" id="IPR011990">
    <property type="entry name" value="TPR-like_helical_dom_sf"/>
</dbReference>
<name>A0A933SDR0_UNCEI</name>
<dbReference type="Gene3D" id="1.25.40.10">
    <property type="entry name" value="Tetratricopeptide repeat domain"/>
    <property type="match status" value="1"/>
</dbReference>
<dbReference type="PROSITE" id="PS50005">
    <property type="entry name" value="TPR"/>
    <property type="match status" value="1"/>
</dbReference>
<reference evidence="2" key="1">
    <citation type="submission" date="2020-07" db="EMBL/GenBank/DDBJ databases">
        <title>Huge and variable diversity of episymbiotic CPR bacteria and DPANN archaea in groundwater ecosystems.</title>
        <authorList>
            <person name="He C.Y."/>
            <person name="Keren R."/>
            <person name="Whittaker M."/>
            <person name="Farag I.F."/>
            <person name="Doudna J."/>
            <person name="Cate J.H.D."/>
            <person name="Banfield J.F."/>
        </authorList>
    </citation>
    <scope>NUCLEOTIDE SEQUENCE</scope>
    <source>
        <strain evidence="2">NC_groundwater_1813_Pr3_B-0.1um_71_17</strain>
    </source>
</reference>
<evidence type="ECO:0000256" key="1">
    <source>
        <dbReference type="PROSITE-ProRule" id="PRU00339"/>
    </source>
</evidence>
<keyword evidence="1" id="KW-0802">TPR repeat</keyword>
<organism evidence="2 3">
    <name type="scientific">Eiseniibacteriota bacterium</name>
    <dbReference type="NCBI Taxonomy" id="2212470"/>
    <lineage>
        <taxon>Bacteria</taxon>
        <taxon>Candidatus Eiseniibacteriota</taxon>
    </lineage>
</organism>
<evidence type="ECO:0008006" key="4">
    <source>
        <dbReference type="Google" id="ProtNLM"/>
    </source>
</evidence>
<evidence type="ECO:0000313" key="3">
    <source>
        <dbReference type="Proteomes" id="UP000696931"/>
    </source>
</evidence>
<gene>
    <name evidence="2" type="ORF">HZA61_14530</name>
</gene>
<dbReference type="Proteomes" id="UP000696931">
    <property type="component" value="Unassembled WGS sequence"/>
</dbReference>
<dbReference type="EMBL" id="JACRIW010000103">
    <property type="protein sequence ID" value="MBI5170702.1"/>
    <property type="molecule type" value="Genomic_DNA"/>
</dbReference>
<proteinExistence type="predicted"/>
<dbReference type="InterPro" id="IPR019734">
    <property type="entry name" value="TPR_rpt"/>
</dbReference>
<dbReference type="SUPFAM" id="SSF48452">
    <property type="entry name" value="TPR-like"/>
    <property type="match status" value="1"/>
</dbReference>
<dbReference type="AlphaFoldDB" id="A0A933SDR0"/>
<evidence type="ECO:0000313" key="2">
    <source>
        <dbReference type="EMBL" id="MBI5170702.1"/>
    </source>
</evidence>